<dbReference type="PATRIC" id="fig|42253.5.peg.1710"/>
<dbReference type="SUPFAM" id="SSF52833">
    <property type="entry name" value="Thioredoxin-like"/>
    <property type="match status" value="1"/>
</dbReference>
<dbReference type="EMBL" id="CP011801">
    <property type="protein sequence ID" value="ALA58159.1"/>
    <property type="molecule type" value="Genomic_DNA"/>
</dbReference>
<keyword evidence="2" id="KW-1185">Reference proteome</keyword>
<organism evidence="1 2">
    <name type="scientific">Nitrospira moscoviensis</name>
    <dbReference type="NCBI Taxonomy" id="42253"/>
    <lineage>
        <taxon>Bacteria</taxon>
        <taxon>Pseudomonadati</taxon>
        <taxon>Nitrospirota</taxon>
        <taxon>Nitrospiria</taxon>
        <taxon>Nitrospirales</taxon>
        <taxon>Nitrospiraceae</taxon>
        <taxon>Nitrospira</taxon>
    </lineage>
</organism>
<dbReference type="Gene3D" id="3.40.30.10">
    <property type="entry name" value="Glutaredoxin"/>
    <property type="match status" value="1"/>
</dbReference>
<dbReference type="RefSeq" id="WP_053379359.1">
    <property type="nucleotide sequence ID" value="NZ_CP011801.1"/>
</dbReference>
<gene>
    <name evidence="1" type="ORF">NITMOv2_1739</name>
</gene>
<reference evidence="1 2" key="1">
    <citation type="journal article" date="2015" name="Proc. Natl. Acad. Sci. U.S.A.">
        <title>Expanded metabolic versatility of ubiquitous nitrite-oxidizing bacteria from the genus Nitrospira.</title>
        <authorList>
            <person name="Koch H."/>
            <person name="Lucker S."/>
            <person name="Albertsen M."/>
            <person name="Kitzinger K."/>
            <person name="Herbold C."/>
            <person name="Spieck E."/>
            <person name="Nielsen P.H."/>
            <person name="Wagner M."/>
            <person name="Daims H."/>
        </authorList>
    </citation>
    <scope>NUCLEOTIDE SEQUENCE [LARGE SCALE GENOMIC DNA]</scope>
    <source>
        <strain evidence="1 2">NSP M-1</strain>
    </source>
</reference>
<accession>A0A0K2GBB0</accession>
<evidence type="ECO:0000313" key="1">
    <source>
        <dbReference type="EMBL" id="ALA58159.1"/>
    </source>
</evidence>
<dbReference type="KEGG" id="nmv:NITMOv2_1739"/>
<dbReference type="AlphaFoldDB" id="A0A0K2GBB0"/>
<protein>
    <submittedName>
        <fullName evidence="1">2Fe-2S Ferredoxin</fullName>
    </submittedName>
</protein>
<dbReference type="Proteomes" id="UP000069205">
    <property type="component" value="Chromosome"/>
</dbReference>
<dbReference type="STRING" id="42253.NITMOv2_1739"/>
<dbReference type="Pfam" id="PF01257">
    <property type="entry name" value="2Fe-2S_thioredx"/>
    <property type="match status" value="1"/>
</dbReference>
<dbReference type="CDD" id="cd02980">
    <property type="entry name" value="TRX_Fd_family"/>
    <property type="match status" value="1"/>
</dbReference>
<proteinExistence type="predicted"/>
<evidence type="ECO:0000313" key="2">
    <source>
        <dbReference type="Proteomes" id="UP000069205"/>
    </source>
</evidence>
<dbReference type="InterPro" id="IPR036249">
    <property type="entry name" value="Thioredoxin-like_sf"/>
</dbReference>
<dbReference type="OrthoDB" id="9761899at2"/>
<sequence>MPKPKYHILVCTNSRPPGHPKPSCGSAGAAQLLMAFNMGLMQRGTPPGEVLVSATGCLGPCELGPTVVVYPDNTWYAKVTEADVATILDEHIGKGTPVARLNPDMVWK</sequence>
<name>A0A0K2GBB0_NITMO</name>